<evidence type="ECO:0000256" key="4">
    <source>
        <dbReference type="ARBA" id="ARBA00023239"/>
    </source>
</evidence>
<dbReference type="CDD" id="cd01562">
    <property type="entry name" value="Thr-dehyd"/>
    <property type="match status" value="1"/>
</dbReference>
<comment type="similarity">
    <text evidence="2">Belongs to the serine/threonine dehydratase family.</text>
</comment>
<dbReference type="SUPFAM" id="SSF53686">
    <property type="entry name" value="Tryptophan synthase beta subunit-like PLP-dependent enzymes"/>
    <property type="match status" value="1"/>
</dbReference>
<dbReference type="Pfam" id="PF00291">
    <property type="entry name" value="PALP"/>
    <property type="match status" value="1"/>
</dbReference>
<dbReference type="RefSeq" id="XP_004347057.1">
    <property type="nucleotide sequence ID" value="XM_004347007.2"/>
</dbReference>
<dbReference type="PhylomeDB" id="A0A0D2WRW7"/>
<evidence type="ECO:0000259" key="6">
    <source>
        <dbReference type="Pfam" id="PF00291"/>
    </source>
</evidence>
<feature type="domain" description="Tryptophan synthase beta chain-like PALP" evidence="6">
    <location>
        <begin position="71"/>
        <end position="346"/>
    </location>
</feature>
<feature type="region of interest" description="Disordered" evidence="5">
    <location>
        <begin position="1"/>
        <end position="33"/>
    </location>
</feature>
<dbReference type="InterPro" id="IPR001926">
    <property type="entry name" value="TrpB-like_PALP"/>
</dbReference>
<reference evidence="8" key="1">
    <citation type="submission" date="2011-02" db="EMBL/GenBank/DDBJ databases">
        <title>The Genome Sequence of Capsaspora owczarzaki ATCC 30864.</title>
        <authorList>
            <person name="Russ C."/>
            <person name="Cuomo C."/>
            <person name="Burger G."/>
            <person name="Gray M.W."/>
            <person name="Holland P.W.H."/>
            <person name="King N."/>
            <person name="Lang F.B.F."/>
            <person name="Roger A.J."/>
            <person name="Ruiz-Trillo I."/>
            <person name="Young S.K."/>
            <person name="Zeng Q."/>
            <person name="Gargeya S."/>
            <person name="Alvarado L."/>
            <person name="Berlin A."/>
            <person name="Chapman S.B."/>
            <person name="Chen Z."/>
            <person name="Freedman E."/>
            <person name="Gellesch M."/>
            <person name="Goldberg J."/>
            <person name="Griggs A."/>
            <person name="Gujja S."/>
            <person name="Heilman E."/>
            <person name="Heiman D."/>
            <person name="Howarth C."/>
            <person name="Mehta T."/>
            <person name="Neiman D."/>
            <person name="Pearson M."/>
            <person name="Roberts A."/>
            <person name="Saif S."/>
            <person name="Shea T."/>
            <person name="Shenoy N."/>
            <person name="Sisk P."/>
            <person name="Stolte C."/>
            <person name="Sykes S."/>
            <person name="White J."/>
            <person name="Yandava C."/>
            <person name="Haas B."/>
            <person name="Nusbaum C."/>
            <person name="Birren B."/>
        </authorList>
    </citation>
    <scope>NUCLEOTIDE SEQUENCE</scope>
    <source>
        <strain evidence="8">ATCC 30864</strain>
    </source>
</reference>
<evidence type="ECO:0000256" key="1">
    <source>
        <dbReference type="ARBA" id="ARBA00001933"/>
    </source>
</evidence>
<dbReference type="Proteomes" id="UP000008743">
    <property type="component" value="Unassembled WGS sequence"/>
</dbReference>
<evidence type="ECO:0000313" key="7">
    <source>
        <dbReference type="EMBL" id="KJE94790.1"/>
    </source>
</evidence>
<dbReference type="eggNOG" id="KOG1250">
    <property type="taxonomic scope" value="Eukaryota"/>
</dbReference>
<evidence type="ECO:0000256" key="3">
    <source>
        <dbReference type="ARBA" id="ARBA00022898"/>
    </source>
</evidence>
<proteinExistence type="inferred from homology"/>
<keyword evidence="8" id="KW-1185">Reference proteome</keyword>
<dbReference type="GO" id="GO:0004794">
    <property type="term" value="F:threonine deaminase activity"/>
    <property type="evidence" value="ECO:0007669"/>
    <property type="project" value="TreeGrafter"/>
</dbReference>
<dbReference type="PANTHER" id="PTHR48078:SF19">
    <property type="entry name" value="ACT DOMAIN-CONTAINING PROTEIN"/>
    <property type="match status" value="1"/>
</dbReference>
<dbReference type="InParanoid" id="A0A0D2WRW7"/>
<dbReference type="CDD" id="cd04886">
    <property type="entry name" value="ACT_ThrD-II-like"/>
    <property type="match status" value="1"/>
</dbReference>
<comment type="cofactor">
    <cofactor evidence="1">
        <name>pyridoxal 5'-phosphate</name>
        <dbReference type="ChEBI" id="CHEBI:597326"/>
    </cofactor>
</comment>
<dbReference type="GO" id="GO:0009097">
    <property type="term" value="P:isoleucine biosynthetic process"/>
    <property type="evidence" value="ECO:0007669"/>
    <property type="project" value="TreeGrafter"/>
</dbReference>
<dbReference type="OrthoDB" id="4418812at2759"/>
<gene>
    <name evidence="7" type="ORF">CAOG_005372</name>
</gene>
<dbReference type="GO" id="GO:0006565">
    <property type="term" value="P:L-serine catabolic process"/>
    <property type="evidence" value="ECO:0007669"/>
    <property type="project" value="TreeGrafter"/>
</dbReference>
<sequence length="454" mass="48837">MSDDSSSSASAAAAGSDHGLQQQQQQQQQVQEQQQWQQQVEHVAFEDVSTAAFRIRDKIPRTALDKSHDGMVAMTGMEIWFKKDFLLQTGSFKERGARNALKLLSAEQRRNGVIAASAGNHALALAYHGNDLKIPVTVVMPIHAPLMKVAKCKNFGATVIIKGEHIGESKDVAMQIAKAHNLTYVNGYDHPHIIAGQGTMGVEILNEMENIDAVVVPIGGAGLIAGVALAIKTIRPEVMVIGVEPERAASYTAALKAGKPVPIEIGSTLADGLAVPCVGANAFHCARNRVDKVVTVSEKYIALAILRLVELEKVVVEGGGAAGLAACLQGLMPELRGKRVVVPLCGGNIDTTVLGRCIERGLAADGRLCRFMVVVSDRPGGIAKLAALLTELGVSIKDIFHERAWLESDVFSVQVRCVVETRDQEHAEILRQRLAERYPLVWGTLHDTNNALLL</sequence>
<dbReference type="InterPro" id="IPR036052">
    <property type="entry name" value="TrpB-like_PALP_sf"/>
</dbReference>
<dbReference type="OMA" id="QTQHLGQ"/>
<keyword evidence="3" id="KW-0663">Pyridoxal phosphate</keyword>
<dbReference type="FunCoup" id="A0A0D2WRW7">
    <property type="interactions" value="102"/>
</dbReference>
<dbReference type="InterPro" id="IPR050147">
    <property type="entry name" value="Ser/Thr_Dehydratase"/>
</dbReference>
<dbReference type="EMBL" id="KE346367">
    <property type="protein sequence ID" value="KJE94790.1"/>
    <property type="molecule type" value="Genomic_DNA"/>
</dbReference>
<evidence type="ECO:0000256" key="5">
    <source>
        <dbReference type="SAM" id="MobiDB-lite"/>
    </source>
</evidence>
<accession>A0A0D2WRW7</accession>
<dbReference type="GO" id="GO:0003941">
    <property type="term" value="F:L-serine ammonia-lyase activity"/>
    <property type="evidence" value="ECO:0007669"/>
    <property type="project" value="TreeGrafter"/>
</dbReference>
<evidence type="ECO:0000313" key="8">
    <source>
        <dbReference type="Proteomes" id="UP000008743"/>
    </source>
</evidence>
<dbReference type="PANTHER" id="PTHR48078">
    <property type="entry name" value="THREONINE DEHYDRATASE, MITOCHONDRIAL-RELATED"/>
    <property type="match status" value="1"/>
</dbReference>
<keyword evidence="4" id="KW-0456">Lyase</keyword>
<dbReference type="STRING" id="595528.A0A0D2WRW7"/>
<dbReference type="Gene3D" id="3.40.50.1100">
    <property type="match status" value="2"/>
</dbReference>
<dbReference type="InterPro" id="IPR044561">
    <property type="entry name" value="ACT_ThrD-II-like"/>
</dbReference>
<evidence type="ECO:0000256" key="2">
    <source>
        <dbReference type="ARBA" id="ARBA00010869"/>
    </source>
</evidence>
<protein>
    <submittedName>
        <fullName evidence="7">Threonine dehydratase</fullName>
    </submittedName>
</protein>
<name>A0A0D2WRW7_CAPO3</name>
<dbReference type="GO" id="GO:0006567">
    <property type="term" value="P:L-threonine catabolic process"/>
    <property type="evidence" value="ECO:0007669"/>
    <property type="project" value="TreeGrafter"/>
</dbReference>
<organism evidence="7 8">
    <name type="scientific">Capsaspora owczarzaki (strain ATCC 30864)</name>
    <dbReference type="NCBI Taxonomy" id="595528"/>
    <lineage>
        <taxon>Eukaryota</taxon>
        <taxon>Filasterea</taxon>
        <taxon>Capsaspora</taxon>
    </lineage>
</organism>
<dbReference type="FunFam" id="3.40.50.1100:FF:000007">
    <property type="entry name" value="L-threonine dehydratase catabolic TdcB"/>
    <property type="match status" value="1"/>
</dbReference>
<dbReference type="AlphaFoldDB" id="A0A0D2WRW7"/>